<accession>I4A3E3</accession>
<dbReference type="Proteomes" id="UP000006051">
    <property type="component" value="Chromosome"/>
</dbReference>
<dbReference type="GeneID" id="71570411"/>
<dbReference type="SUPFAM" id="SSF49785">
    <property type="entry name" value="Galactose-binding domain-like"/>
    <property type="match status" value="1"/>
</dbReference>
<keyword evidence="4" id="KW-1185">Reference proteome</keyword>
<sequence length="442" mass="48793">MTNKKLIPLLFGGLLATAGIQSCEEKYDDLIPEEFNTVLLFKDSGETPLTLYDIGENGNYEFTIMKSGYKPESTTNAEIRALSSEELAEYSKVTGKTYLSLPSSLYDLGQTNYSFSSSDTYKIANITLKTDEIKKFLENNGSNGNYVLPIKLEKINANDSVNSKSDLILLQPKVVTPVVSFLENSATLQIADNSAKQNVTLSLPFKSLWDFDATVTVDNSSLPNGYTIIPEGQYTIANAGKGEFKVGANNSLPIEISIKNDGTLLGPAYALPLKIKEASKPGIEGSKNGYVLYAAFNAIPLTVDMLSTNAQEEQEGPISNLIDNNPATFFHTSWSKEKGDGKPHNLQINLKKPIKNMAFRYQNRNHPNGKPTQIKIYVKATENEEWHELKTISEGLPTGASSIYNSEVLKSETPFSFIKFDVLKTNNGRAFFNMAEFNLYGK</sequence>
<protein>
    <submittedName>
        <fullName evidence="3">F5/8 type C domain-containing protein</fullName>
    </submittedName>
</protein>
<proteinExistence type="predicted"/>
<dbReference type="PROSITE" id="PS51257">
    <property type="entry name" value="PROKAR_LIPOPROTEIN"/>
    <property type="match status" value="1"/>
</dbReference>
<dbReference type="KEGG" id="orh:Ornrh_2348"/>
<dbReference type="Gene3D" id="2.60.120.260">
    <property type="entry name" value="Galactose-binding domain-like"/>
    <property type="match status" value="1"/>
</dbReference>
<dbReference type="InterPro" id="IPR013728">
    <property type="entry name" value="BT_3987-like_N"/>
</dbReference>
<dbReference type="HOGENOM" id="CLU_045938_0_0_10"/>
<dbReference type="AlphaFoldDB" id="I4A3E3"/>
<evidence type="ECO:0000313" key="4">
    <source>
        <dbReference type="Proteomes" id="UP000006051"/>
    </source>
</evidence>
<dbReference type="Gene3D" id="2.60.40.1740">
    <property type="entry name" value="hypothetical protein (bacova_03559)"/>
    <property type="match status" value="2"/>
</dbReference>
<evidence type="ECO:0000313" key="3">
    <source>
        <dbReference type="EMBL" id="AFL98477.1"/>
    </source>
</evidence>
<dbReference type="Pfam" id="PF00754">
    <property type="entry name" value="F5_F8_type_C"/>
    <property type="match status" value="1"/>
</dbReference>
<feature type="domain" description="F5/8 type C" evidence="1">
    <location>
        <begin position="311"/>
        <end position="437"/>
    </location>
</feature>
<evidence type="ECO:0000259" key="2">
    <source>
        <dbReference type="Pfam" id="PF08522"/>
    </source>
</evidence>
<feature type="domain" description="BT-3987-like N-terminal" evidence="2">
    <location>
        <begin position="188"/>
        <end position="281"/>
    </location>
</feature>
<dbReference type="InterPro" id="IPR000421">
    <property type="entry name" value="FA58C"/>
</dbReference>
<dbReference type="STRING" id="867902.Ornrh_2348"/>
<organism evidence="3 4">
    <name type="scientific">Ornithobacterium rhinotracheale (strain ATCC 51463 / DSM 15997 / CCUG 23171 / CIP 104009 / LMG 9086)</name>
    <dbReference type="NCBI Taxonomy" id="867902"/>
    <lineage>
        <taxon>Bacteria</taxon>
        <taxon>Pseudomonadati</taxon>
        <taxon>Bacteroidota</taxon>
        <taxon>Flavobacteriia</taxon>
        <taxon>Flavobacteriales</taxon>
        <taxon>Weeksellaceae</taxon>
        <taxon>Ornithobacterium</taxon>
    </lineage>
</organism>
<dbReference type="Pfam" id="PF08522">
    <property type="entry name" value="BT_3987-like_N"/>
    <property type="match status" value="2"/>
</dbReference>
<name>I4A3E3_ORNRL</name>
<dbReference type="GeneID" id="97258916"/>
<dbReference type="EMBL" id="CP003283">
    <property type="protein sequence ID" value="AFL98477.1"/>
    <property type="molecule type" value="Genomic_DNA"/>
</dbReference>
<dbReference type="InterPro" id="IPR008979">
    <property type="entry name" value="Galactose-bd-like_sf"/>
</dbReference>
<feature type="domain" description="BT-3987-like N-terminal" evidence="2">
    <location>
        <begin position="43"/>
        <end position="158"/>
    </location>
</feature>
<gene>
    <name evidence="3" type="ordered locus">Ornrh_2348</name>
</gene>
<reference evidence="3 4" key="1">
    <citation type="submission" date="2012-06" db="EMBL/GenBank/DDBJ databases">
        <title>The complete genome of Ornithobacterium rhinotracheale DSM 15997.</title>
        <authorList>
            <consortium name="US DOE Joint Genome Institute (JGI-PGF)"/>
            <person name="Lucas S."/>
            <person name="Copeland A."/>
            <person name="Lapidus A."/>
            <person name="Goodwin L."/>
            <person name="Pitluck S."/>
            <person name="Peters L."/>
            <person name="Mikhailova N."/>
            <person name="Teshima H."/>
            <person name="Kyrpides N."/>
            <person name="Mavromatis K."/>
            <person name="Pagani I."/>
            <person name="Ivanova N."/>
            <person name="Ovchinnikova G."/>
            <person name="Zeytun A."/>
            <person name="Detter J.C."/>
            <person name="Han C."/>
            <person name="Land M."/>
            <person name="Hauser L."/>
            <person name="Markowitz V."/>
            <person name="Cheng J.-F."/>
            <person name="Hugenholtz P."/>
            <person name="Woyke T."/>
            <person name="Wu D."/>
            <person name="Lang E."/>
            <person name="Kopitz M."/>
            <person name="Brambilla E."/>
            <person name="Klenk H.-P."/>
            <person name="Eisen J.A."/>
        </authorList>
    </citation>
    <scope>NUCLEOTIDE SEQUENCE [LARGE SCALE GENOMIC DNA]</scope>
    <source>
        <strain evidence="4">ATCC 51463 / DSM 15997 / CCUG 23171 / LMG 9086</strain>
    </source>
</reference>
<dbReference type="RefSeq" id="WP_014791978.1">
    <property type="nucleotide sequence ID" value="NC_018016.1"/>
</dbReference>
<dbReference type="eggNOG" id="ENOG5031WMH">
    <property type="taxonomic scope" value="Bacteria"/>
</dbReference>
<evidence type="ECO:0000259" key="1">
    <source>
        <dbReference type="Pfam" id="PF00754"/>
    </source>
</evidence>